<evidence type="ECO:0000256" key="9">
    <source>
        <dbReference type="PIRSR" id="PIRSR016305-1"/>
    </source>
</evidence>
<dbReference type="VEuPathDB" id="FungiDB:PODANS_6_1510"/>
<evidence type="ECO:0000256" key="10">
    <source>
        <dbReference type="SAM" id="MobiDB-lite"/>
    </source>
</evidence>
<dbReference type="EMBL" id="CU638744">
    <property type="protein sequence ID" value="CAP71489.1"/>
    <property type="molecule type" value="Genomic_DNA"/>
</dbReference>
<keyword evidence="6 8" id="KW-0808">Transferase</keyword>
<evidence type="ECO:0000256" key="3">
    <source>
        <dbReference type="ARBA" id="ARBA00012834"/>
    </source>
</evidence>
<dbReference type="GeneID" id="6194596"/>
<comment type="function">
    <text evidence="8">Methylates the carboxyl group of the C-terminal leucine residue of protein phosphatase 2A catalytic subunits to form alpha-leucine ester residues.</text>
</comment>
<dbReference type="PANTHER" id="PTHR13600">
    <property type="entry name" value="LEUCINE CARBOXYL METHYLTRANSFERASE"/>
    <property type="match status" value="1"/>
</dbReference>
<evidence type="ECO:0000256" key="1">
    <source>
        <dbReference type="ARBA" id="ARBA00000724"/>
    </source>
</evidence>
<dbReference type="InterPro" id="IPR016651">
    <property type="entry name" value="LCMT1"/>
</dbReference>
<dbReference type="EC" id="2.1.1.233" evidence="3 8"/>
<feature type="binding site" evidence="9">
    <location>
        <position position="239"/>
    </location>
    <ligand>
        <name>S-adenosyl-L-methionine</name>
        <dbReference type="ChEBI" id="CHEBI:59789"/>
    </ligand>
</feature>
<evidence type="ECO:0000256" key="4">
    <source>
        <dbReference type="ARBA" id="ARBA00017497"/>
    </source>
</evidence>
<dbReference type="PANTHER" id="PTHR13600:SF21">
    <property type="entry name" value="LEUCINE CARBOXYL METHYLTRANSFERASE 1"/>
    <property type="match status" value="1"/>
</dbReference>
<feature type="binding site" evidence="9">
    <location>
        <position position="103"/>
    </location>
    <ligand>
        <name>S-adenosyl-L-methionine</name>
        <dbReference type="ChEBI" id="CHEBI:59789"/>
    </ligand>
</feature>
<comment type="similarity">
    <text evidence="2 8">Belongs to the methyltransferase superfamily. LCMT family.</text>
</comment>
<evidence type="ECO:0000256" key="6">
    <source>
        <dbReference type="ARBA" id="ARBA00022679"/>
    </source>
</evidence>
<dbReference type="InterPro" id="IPR029063">
    <property type="entry name" value="SAM-dependent_MTases_sf"/>
</dbReference>
<protein>
    <recommendedName>
        <fullName evidence="4 8">Leucine carboxyl methyltransferase 1</fullName>
        <ecNumber evidence="3 8">2.1.1.233</ecNumber>
    </recommendedName>
</protein>
<evidence type="ECO:0000256" key="7">
    <source>
        <dbReference type="ARBA" id="ARBA00022691"/>
    </source>
</evidence>
<dbReference type="RefSeq" id="XP_001910354.1">
    <property type="nucleotide sequence ID" value="XM_001910319.1"/>
</dbReference>
<keyword evidence="7 8" id="KW-0949">S-adenosyl-L-methionine</keyword>
<evidence type="ECO:0000256" key="8">
    <source>
        <dbReference type="PIRNR" id="PIRNR016305"/>
    </source>
</evidence>
<feature type="binding site" evidence="9">
    <location>
        <position position="131"/>
    </location>
    <ligand>
        <name>S-adenosyl-L-methionine</name>
        <dbReference type="ChEBI" id="CHEBI:59789"/>
    </ligand>
</feature>
<proteinExistence type="inferred from homology"/>
<dbReference type="GO" id="GO:0018423">
    <property type="term" value="F:protein C-terminal leucine carboxyl O-methyltransferase activity"/>
    <property type="evidence" value="ECO:0007669"/>
    <property type="project" value="UniProtKB-EC"/>
</dbReference>
<reference evidence="11" key="2">
    <citation type="submission" date="2008-07" db="EMBL/GenBank/DDBJ databases">
        <authorList>
            <person name="Genoscope - CEA"/>
        </authorList>
    </citation>
    <scope>NUCLEOTIDE SEQUENCE</scope>
    <source>
        <strain evidence="11">S mat+</strain>
    </source>
</reference>
<reference evidence="11" key="1">
    <citation type="journal article" date="2008" name="Genome Biol.">
        <title>The genome sequence of the model ascomycete fungus Podospora anserina.</title>
        <authorList>
            <person name="Espagne E."/>
            <person name="Lespinet O."/>
            <person name="Malagnac F."/>
            <person name="Da Silva C."/>
            <person name="Jaillon O."/>
            <person name="Porcel B.M."/>
            <person name="Couloux A."/>
            <person name="Aury J.-M."/>
            <person name="Segurens B."/>
            <person name="Poulain J."/>
            <person name="Anthouard V."/>
            <person name="Grossetete S."/>
            <person name="Khalili H."/>
            <person name="Coppin E."/>
            <person name="Dequard-Chablat M."/>
            <person name="Picard M."/>
            <person name="Contamine V."/>
            <person name="Arnaise S."/>
            <person name="Bourdais A."/>
            <person name="Berteaux-Lecellier V."/>
            <person name="Gautheret D."/>
            <person name="de Vries R.P."/>
            <person name="Battaglia E."/>
            <person name="Coutinho P.M."/>
            <person name="Danchin E.G.J."/>
            <person name="Henrissat B."/>
            <person name="El Khoury R."/>
            <person name="Sainsard-Chanet A."/>
            <person name="Boivin A."/>
            <person name="Pinan-Lucarre B."/>
            <person name="Sellem C.H."/>
            <person name="Debuchy R."/>
            <person name="Wincker P."/>
            <person name="Weissenbach J."/>
            <person name="Silar P."/>
        </authorList>
    </citation>
    <scope>NUCLEOTIDE SEQUENCE [LARGE SCALE GENOMIC DNA]</scope>
    <source>
        <strain evidence="11">S mat+</strain>
    </source>
</reference>
<evidence type="ECO:0000313" key="11">
    <source>
        <dbReference type="EMBL" id="CAP71489.1"/>
    </source>
</evidence>
<organism evidence="11">
    <name type="scientific">Podospora anserina (strain S / ATCC MYA-4624 / DSM 980 / FGSC 10383)</name>
    <name type="common">Pleurage anserina</name>
    <dbReference type="NCBI Taxonomy" id="515849"/>
    <lineage>
        <taxon>Eukaryota</taxon>
        <taxon>Fungi</taxon>
        <taxon>Dikarya</taxon>
        <taxon>Ascomycota</taxon>
        <taxon>Pezizomycotina</taxon>
        <taxon>Sordariomycetes</taxon>
        <taxon>Sordariomycetidae</taxon>
        <taxon>Sordariales</taxon>
        <taxon>Podosporaceae</taxon>
        <taxon>Podospora</taxon>
        <taxon>Podospora anserina</taxon>
    </lineage>
</organism>
<dbReference type="HOGENOM" id="CLU_031312_1_1_1"/>
<feature type="binding site" evidence="9">
    <location>
        <begin position="214"/>
        <end position="215"/>
    </location>
    <ligand>
        <name>S-adenosyl-L-methionine</name>
        <dbReference type="ChEBI" id="CHEBI:59789"/>
    </ligand>
</feature>
<accession>B2B303</accession>
<dbReference type="SUPFAM" id="SSF53335">
    <property type="entry name" value="S-adenosyl-L-methionine-dependent methyltransferases"/>
    <property type="match status" value="1"/>
</dbReference>
<dbReference type="PIRSF" id="PIRSF016305">
    <property type="entry name" value="LCM_mtfrase"/>
    <property type="match status" value="1"/>
</dbReference>
<sequence>MSAPSIPNLLTLRGSRGGSRGRGRGGSHRGSSSGPSASHDTTIQGTDADAAVSRLSAVELDYLIDPFASYFVAPSPPPFHSGPGPGLPTPRRLPIINRGTYTRTTAIDILIHRFLSSTFSTGKPRQIVSLGAGTDTRCFRLFTSSQKHQNIHYHEIDFPVIISKKNTLIRTVPALNGILSPPMPLPNPATNQSYVSKQHANPETGNTLTLHPLDLRFFPSAPSSLPGLSQECPTLLLSECCLCYLPPSTASDIITSFTSCFPSLGLVIYEPILPGDAFGRMMISNLGARGVTMPTLAVYQTQEDQERRLLEAGFREVRSRTVDQIWEEWVGEGERERVDGLERLDEVEEWKLLAGHYVVVWGWNEGEGVRLEVGGGMMTRGMRRSRVRDVYKV</sequence>
<dbReference type="KEGG" id="pan:PODANSg7392"/>
<dbReference type="Gene3D" id="3.40.50.150">
    <property type="entry name" value="Vaccinia Virus protein VP39"/>
    <property type="match status" value="1"/>
</dbReference>
<feature type="region of interest" description="Disordered" evidence="10">
    <location>
        <begin position="1"/>
        <end position="43"/>
    </location>
</feature>
<evidence type="ECO:0000256" key="2">
    <source>
        <dbReference type="ARBA" id="ARBA00010703"/>
    </source>
</evidence>
<gene>
    <name evidence="11" type="ORF">PODANS_6_1510</name>
</gene>
<dbReference type="GO" id="GO:0032259">
    <property type="term" value="P:methylation"/>
    <property type="evidence" value="ECO:0007669"/>
    <property type="project" value="UniProtKB-KW"/>
</dbReference>
<dbReference type="Pfam" id="PF04072">
    <property type="entry name" value="LCM"/>
    <property type="match status" value="1"/>
</dbReference>
<dbReference type="InterPro" id="IPR007213">
    <property type="entry name" value="Ppm1/Ppm2/Tcmp"/>
</dbReference>
<keyword evidence="5 8" id="KW-0489">Methyltransferase</keyword>
<dbReference type="OrthoDB" id="203237at2759"/>
<evidence type="ECO:0000256" key="5">
    <source>
        <dbReference type="ARBA" id="ARBA00022603"/>
    </source>
</evidence>
<comment type="catalytic activity">
    <reaction evidence="1 8">
        <text>[phosphatase 2A protein]-C-terminal L-leucine + S-adenosyl-L-methionine = [phosphatase 2A protein]-C-terminal L-leucine methyl ester + S-adenosyl-L-homocysteine</text>
        <dbReference type="Rhea" id="RHEA:48544"/>
        <dbReference type="Rhea" id="RHEA-COMP:12134"/>
        <dbReference type="Rhea" id="RHEA-COMP:12135"/>
        <dbReference type="ChEBI" id="CHEBI:57856"/>
        <dbReference type="ChEBI" id="CHEBI:59789"/>
        <dbReference type="ChEBI" id="CHEBI:90516"/>
        <dbReference type="ChEBI" id="CHEBI:90517"/>
        <dbReference type="EC" id="2.1.1.233"/>
    </reaction>
</comment>
<dbReference type="AlphaFoldDB" id="B2B303"/>
<name>B2B303_PODAN</name>